<dbReference type="InParanoid" id="A0A286U7X2"/>
<reference evidence="2 3" key="1">
    <citation type="journal article" date="2017" name="Mol. Ecol.">
        <title>Comparative and population genomic landscape of Phellinus noxius: A hypervariable fungus causing root rot in trees.</title>
        <authorList>
            <person name="Chung C.L."/>
            <person name="Lee T.J."/>
            <person name="Akiba M."/>
            <person name="Lee H.H."/>
            <person name="Kuo T.H."/>
            <person name="Liu D."/>
            <person name="Ke H.M."/>
            <person name="Yokoi T."/>
            <person name="Roa M.B."/>
            <person name="Lu M.J."/>
            <person name="Chang Y.Y."/>
            <person name="Ann P.J."/>
            <person name="Tsai J.N."/>
            <person name="Chen C.Y."/>
            <person name="Tzean S.S."/>
            <person name="Ota Y."/>
            <person name="Hattori T."/>
            <person name="Sahashi N."/>
            <person name="Liou R.F."/>
            <person name="Kikuchi T."/>
            <person name="Tsai I.J."/>
        </authorList>
    </citation>
    <scope>NUCLEOTIDE SEQUENCE [LARGE SCALE GENOMIC DNA]</scope>
    <source>
        <strain evidence="2 3">FFPRI411160</strain>
    </source>
</reference>
<feature type="compositionally biased region" description="Basic and acidic residues" evidence="1">
    <location>
        <begin position="243"/>
        <end position="257"/>
    </location>
</feature>
<comment type="caution">
    <text evidence="2">The sequence shown here is derived from an EMBL/GenBank/DDBJ whole genome shotgun (WGS) entry which is preliminary data.</text>
</comment>
<dbReference type="AlphaFoldDB" id="A0A286U7X2"/>
<dbReference type="EMBL" id="NBII01000009">
    <property type="protein sequence ID" value="PAV15703.1"/>
    <property type="molecule type" value="Genomic_DNA"/>
</dbReference>
<accession>A0A286U7X2</accession>
<evidence type="ECO:0000313" key="2">
    <source>
        <dbReference type="EMBL" id="PAV15703.1"/>
    </source>
</evidence>
<name>A0A286U7X2_9AGAM</name>
<gene>
    <name evidence="2" type="ORF">PNOK_0856100</name>
</gene>
<feature type="region of interest" description="Disordered" evidence="1">
    <location>
        <begin position="140"/>
        <end position="162"/>
    </location>
</feature>
<dbReference type="Proteomes" id="UP000217199">
    <property type="component" value="Unassembled WGS sequence"/>
</dbReference>
<protein>
    <submittedName>
        <fullName evidence="2">Uncharacterized protein</fullName>
    </submittedName>
</protein>
<evidence type="ECO:0000256" key="1">
    <source>
        <dbReference type="SAM" id="MobiDB-lite"/>
    </source>
</evidence>
<sequence>MSTHQADPEIRIPNKTKDECNILATLRDPKRINGEPPKYLEFKDCDGNAIKASCAAEGKSNLNKPDRSISGMKIFKNIDVLEITCNNKEPFELFQAGIVIGAALTVEMLLNRLAIEIRKYIDYVRHVKLLNEEIERVNKRKSGGSEENKVPEKSEGQKKNEKESKIDDVKIWGIREKSFKKWEVFLSKVDKVDKVESPVPRPEYVSLQDLILNPKLYRPHGQVDTDLNSTPNVDKATRKKRKNIEDTTEEVHVEKGKAPRNNKGRKKVRFENL</sequence>
<feature type="compositionally biased region" description="Basic residues" evidence="1">
    <location>
        <begin position="258"/>
        <end position="273"/>
    </location>
</feature>
<feature type="region of interest" description="Disordered" evidence="1">
    <location>
        <begin position="221"/>
        <end position="273"/>
    </location>
</feature>
<organism evidence="2 3">
    <name type="scientific">Pyrrhoderma noxium</name>
    <dbReference type="NCBI Taxonomy" id="2282107"/>
    <lineage>
        <taxon>Eukaryota</taxon>
        <taxon>Fungi</taxon>
        <taxon>Dikarya</taxon>
        <taxon>Basidiomycota</taxon>
        <taxon>Agaricomycotina</taxon>
        <taxon>Agaricomycetes</taxon>
        <taxon>Hymenochaetales</taxon>
        <taxon>Hymenochaetaceae</taxon>
        <taxon>Pyrrhoderma</taxon>
    </lineage>
</organism>
<evidence type="ECO:0000313" key="3">
    <source>
        <dbReference type="Proteomes" id="UP000217199"/>
    </source>
</evidence>
<keyword evidence="3" id="KW-1185">Reference proteome</keyword>
<proteinExistence type="predicted"/>